<accession>A0AA38J1X9</accession>
<dbReference type="Gene3D" id="2.30.29.30">
    <property type="entry name" value="Pleckstrin-homology domain (PH domain)/Phosphotyrosine-binding domain (PTB)"/>
    <property type="match status" value="1"/>
</dbReference>
<protein>
    <recommendedName>
        <fullName evidence="2">Myotubularin phosphatase domain-containing protein</fullName>
    </recommendedName>
</protein>
<feature type="domain" description="Myotubularin phosphatase" evidence="2">
    <location>
        <begin position="186"/>
        <end position="542"/>
    </location>
</feature>
<dbReference type="InterPro" id="IPR029021">
    <property type="entry name" value="Prot-tyrosine_phosphatase-like"/>
</dbReference>
<evidence type="ECO:0000313" key="4">
    <source>
        <dbReference type="Proteomes" id="UP001168821"/>
    </source>
</evidence>
<comment type="caution">
    <text evidence="3">The sequence shown here is derived from an EMBL/GenBank/DDBJ whole genome shotgun (WGS) entry which is preliminary data.</text>
</comment>
<dbReference type="EMBL" id="JALNTZ010000001">
    <property type="protein sequence ID" value="KAJ3665778.1"/>
    <property type="molecule type" value="Genomic_DNA"/>
</dbReference>
<dbReference type="SUPFAM" id="SSF50729">
    <property type="entry name" value="PH domain-like"/>
    <property type="match status" value="1"/>
</dbReference>
<dbReference type="SUPFAM" id="SSF52799">
    <property type="entry name" value="(Phosphotyrosine protein) phosphatases II"/>
    <property type="match status" value="1"/>
</dbReference>
<dbReference type="GO" id="GO:0016020">
    <property type="term" value="C:membrane"/>
    <property type="evidence" value="ECO:0007669"/>
    <property type="project" value="TreeGrafter"/>
</dbReference>
<dbReference type="Pfam" id="PF12578">
    <property type="entry name" value="3-PAP"/>
    <property type="match status" value="1"/>
</dbReference>
<proteinExistence type="inferred from homology"/>
<name>A0AA38J1X9_9CUCU</name>
<gene>
    <name evidence="3" type="ORF">Zmor_001253</name>
</gene>
<dbReference type="InterPro" id="IPR010569">
    <property type="entry name" value="Myotubularin-like_Pase_dom"/>
</dbReference>
<dbReference type="AlphaFoldDB" id="A0AA38J1X9"/>
<evidence type="ECO:0000256" key="1">
    <source>
        <dbReference type="ARBA" id="ARBA00007471"/>
    </source>
</evidence>
<dbReference type="PROSITE" id="PS51339">
    <property type="entry name" value="PPASE_MYOTUBULARIN"/>
    <property type="match status" value="1"/>
</dbReference>
<organism evidence="3 4">
    <name type="scientific">Zophobas morio</name>
    <dbReference type="NCBI Taxonomy" id="2755281"/>
    <lineage>
        <taxon>Eukaryota</taxon>
        <taxon>Metazoa</taxon>
        <taxon>Ecdysozoa</taxon>
        <taxon>Arthropoda</taxon>
        <taxon>Hexapoda</taxon>
        <taxon>Insecta</taxon>
        <taxon>Pterygota</taxon>
        <taxon>Neoptera</taxon>
        <taxon>Endopterygota</taxon>
        <taxon>Coleoptera</taxon>
        <taxon>Polyphaga</taxon>
        <taxon>Cucujiformia</taxon>
        <taxon>Tenebrionidae</taxon>
        <taxon>Zophobas</taxon>
    </lineage>
</organism>
<dbReference type="Proteomes" id="UP001168821">
    <property type="component" value="Unassembled WGS sequence"/>
</dbReference>
<dbReference type="PANTHER" id="PTHR10807">
    <property type="entry name" value="MYOTUBULARIN-RELATED"/>
    <property type="match status" value="1"/>
</dbReference>
<comment type="similarity">
    <text evidence="1">Belongs to the protein-tyrosine phosphatase family. Non-receptor class myotubularin subfamily.</text>
</comment>
<dbReference type="GO" id="GO:0046856">
    <property type="term" value="P:phosphatidylinositol dephosphorylation"/>
    <property type="evidence" value="ECO:0007669"/>
    <property type="project" value="TreeGrafter"/>
</dbReference>
<dbReference type="Pfam" id="PF06602">
    <property type="entry name" value="Myotub-related"/>
    <property type="match status" value="2"/>
</dbReference>
<dbReference type="InterPro" id="IPR030564">
    <property type="entry name" value="Myotubularin"/>
</dbReference>
<dbReference type="InterPro" id="IPR022587">
    <property type="entry name" value="MTMR12-like_C"/>
</dbReference>
<dbReference type="GO" id="GO:0005737">
    <property type="term" value="C:cytoplasm"/>
    <property type="evidence" value="ECO:0007669"/>
    <property type="project" value="TreeGrafter"/>
</dbReference>
<dbReference type="InterPro" id="IPR011993">
    <property type="entry name" value="PH-like_dom_sf"/>
</dbReference>
<sequence>MTELRESRFKSYIDEEEFASITLTDDQRTKLLDGETVVCEAPKVLLFLPLSDRKKATKGILTVTTFKLSFASADDREGDNCYQQNFLLGPNDTCLSSIDTIYQIGDKSRKKLIPGQNVSGKIKELLVVCKNMRSLEFSFKHADKDSGKNVTNALLHHAYPKRHSLLFAYDYKEPCCTSLLKEVCLFRKRDNWKRELERTRCKNWKASVVNENFQTSPAMMSTLIVPQSLTDSALTLAVEHFRNRCCPVWVWGTPQGAALVRMADLLPTIQDRTQENILLEHIRKSHPEKKQPYIIDLTKECPSPKEIQLSFLKLRDLCVPENTRTFKSQDFKFYGLLDSTKWMSHVSTCLSKALEAVNQIYDETSTVVLQEGNGQDLNCAISSLTQLMLDPYFRTKFGFQSLIQKDWVAIGHPFVNRLGHILSKDIEQSPIFLLFLDCVWQLIQQYPTAFQFSETYVTTIWDSAHISLFETFLFNCEHDRIIAECGGVGHSPLILRSVWDWSEQFAEKDIALFCNPLYDDSFKGPLRPQSAVSHLDVWTQCYFRWLPDLEIRNGGKPQIDLCNRFIVSEIFELRERIQSGEVNGKLSRSKEENLELLRKVNSFFPFSRNNGQIAGMLPINNVLLTGDLLDTQSILNLNND</sequence>
<evidence type="ECO:0000259" key="2">
    <source>
        <dbReference type="PROSITE" id="PS51339"/>
    </source>
</evidence>
<dbReference type="PANTHER" id="PTHR10807:SF110">
    <property type="entry name" value="FI17948P1"/>
    <property type="match status" value="1"/>
</dbReference>
<keyword evidence="4" id="KW-1185">Reference proteome</keyword>
<dbReference type="CDD" id="cd14537">
    <property type="entry name" value="PTP-MTMR10-like"/>
    <property type="match status" value="1"/>
</dbReference>
<evidence type="ECO:0000313" key="3">
    <source>
        <dbReference type="EMBL" id="KAJ3665778.1"/>
    </source>
</evidence>
<reference evidence="3" key="1">
    <citation type="journal article" date="2023" name="G3 (Bethesda)">
        <title>Whole genome assemblies of Zophobas morio and Tenebrio molitor.</title>
        <authorList>
            <person name="Kaur S."/>
            <person name="Stinson S.A."/>
            <person name="diCenzo G.C."/>
        </authorList>
    </citation>
    <scope>NUCLEOTIDE SEQUENCE</scope>
    <source>
        <strain evidence="3">QUZm001</strain>
    </source>
</reference>